<evidence type="ECO:0000313" key="2">
    <source>
        <dbReference type="EMBL" id="PSR26074.1"/>
    </source>
</evidence>
<dbReference type="InterPro" id="IPR006311">
    <property type="entry name" value="TAT_signal"/>
</dbReference>
<evidence type="ECO:0000313" key="3">
    <source>
        <dbReference type="Proteomes" id="UP000242699"/>
    </source>
</evidence>
<feature type="transmembrane region" description="Helical" evidence="1">
    <location>
        <begin position="25"/>
        <end position="42"/>
    </location>
</feature>
<gene>
    <name evidence="2" type="ORF">C7B43_15145</name>
</gene>
<reference evidence="2 3" key="1">
    <citation type="journal article" date="2014" name="BMC Genomics">
        <title>Comparison of environmental and isolate Sulfobacillus genomes reveals diverse carbon, sulfur, nitrogen, and hydrogen metabolisms.</title>
        <authorList>
            <person name="Justice N.B."/>
            <person name="Norman A."/>
            <person name="Brown C.T."/>
            <person name="Singh A."/>
            <person name="Thomas B.C."/>
            <person name="Banfield J.F."/>
        </authorList>
    </citation>
    <scope>NUCLEOTIDE SEQUENCE [LARGE SCALE GENOMIC DNA]</scope>
    <source>
        <strain evidence="2">AMDSBA1</strain>
    </source>
</reference>
<dbReference type="InterPro" id="IPR008972">
    <property type="entry name" value="Cupredoxin"/>
</dbReference>
<sequence>MDNDSKETPEEVSASASPEWSRRQFLGGTVALGVVGAVALLGRSTVVDAARGIFGSPVRSGRVPLYAYDYYYVPNYMTWRVGDRMDIIFQNQSHTHWHEWTMGRHVNEQYFQAFGELSADAWRVDFWDGVPVTLSDPYKIDNFVPHDALVTYEGPRSLYNIQSGGDFSPTLKPGGSLHIAFTVPNKPGIWDFGCFVQEYVHYRTGMRGKVHILPA</sequence>
<evidence type="ECO:0000256" key="1">
    <source>
        <dbReference type="SAM" id="Phobius"/>
    </source>
</evidence>
<dbReference type="SUPFAM" id="SSF49503">
    <property type="entry name" value="Cupredoxins"/>
    <property type="match status" value="1"/>
</dbReference>
<dbReference type="Proteomes" id="UP000242699">
    <property type="component" value="Unassembled WGS sequence"/>
</dbReference>
<keyword evidence="1" id="KW-1133">Transmembrane helix</keyword>
<accession>A0A2T2WV06</accession>
<protein>
    <submittedName>
        <fullName evidence="2">Uncharacterized protein</fullName>
    </submittedName>
</protein>
<dbReference type="Gene3D" id="2.60.40.420">
    <property type="entry name" value="Cupredoxins - blue copper proteins"/>
    <property type="match status" value="1"/>
</dbReference>
<dbReference type="PROSITE" id="PS51318">
    <property type="entry name" value="TAT"/>
    <property type="match status" value="1"/>
</dbReference>
<comment type="caution">
    <text evidence="2">The sequence shown here is derived from an EMBL/GenBank/DDBJ whole genome shotgun (WGS) entry which is preliminary data.</text>
</comment>
<keyword evidence="1" id="KW-0812">Transmembrane</keyword>
<dbReference type="AlphaFoldDB" id="A0A2T2WV06"/>
<organism evidence="2 3">
    <name type="scientific">Sulfobacillus benefaciens</name>
    <dbReference type="NCBI Taxonomy" id="453960"/>
    <lineage>
        <taxon>Bacteria</taxon>
        <taxon>Bacillati</taxon>
        <taxon>Bacillota</taxon>
        <taxon>Clostridia</taxon>
        <taxon>Eubacteriales</taxon>
        <taxon>Clostridiales Family XVII. Incertae Sedis</taxon>
        <taxon>Sulfobacillus</taxon>
    </lineage>
</organism>
<name>A0A2T2WV06_9FIRM</name>
<proteinExistence type="predicted"/>
<keyword evidence="1" id="KW-0472">Membrane</keyword>
<dbReference type="EMBL" id="PXYT01000043">
    <property type="protein sequence ID" value="PSR26074.1"/>
    <property type="molecule type" value="Genomic_DNA"/>
</dbReference>